<dbReference type="GO" id="GO:0015074">
    <property type="term" value="P:DNA integration"/>
    <property type="evidence" value="ECO:0007669"/>
    <property type="project" value="UniProtKB-KW"/>
</dbReference>
<keyword evidence="3 5" id="KW-0238">DNA-binding</keyword>
<proteinExistence type="predicted"/>
<evidence type="ECO:0000256" key="2">
    <source>
        <dbReference type="ARBA" id="ARBA00022908"/>
    </source>
</evidence>
<reference evidence="9 10" key="1">
    <citation type="submission" date="2012-09" db="EMBL/GenBank/DDBJ databases">
        <authorList>
            <person name="Harkins D.M."/>
            <person name="Durkin A.S."/>
            <person name="Brinkac L.M."/>
            <person name="Selengut J.D."/>
            <person name="Sanka R."/>
            <person name="DePew J."/>
            <person name="Purushe J."/>
            <person name="Chanthongthip A."/>
            <person name="Lattana O."/>
            <person name="Phetsouvanh R."/>
            <person name="Newton P.N."/>
            <person name="Vinetz J.M."/>
            <person name="Sutton G.G."/>
            <person name="Nelson W.C."/>
            <person name="Fouts D.E."/>
        </authorList>
    </citation>
    <scope>NUCLEOTIDE SEQUENCE [LARGE SCALE GENOMIC DNA]</scope>
    <source>
        <strain evidence="9 10">UI 12621</strain>
    </source>
</reference>
<evidence type="ECO:0000259" key="7">
    <source>
        <dbReference type="PROSITE" id="PS51898"/>
    </source>
</evidence>
<name>A0A0F6HC18_LEPIR</name>
<evidence type="ECO:0000256" key="5">
    <source>
        <dbReference type="PROSITE-ProRule" id="PRU01248"/>
    </source>
</evidence>
<dbReference type="PANTHER" id="PTHR30349">
    <property type="entry name" value="PHAGE INTEGRASE-RELATED"/>
    <property type="match status" value="1"/>
</dbReference>
<dbReference type="GO" id="GO:0007059">
    <property type="term" value="P:chromosome segregation"/>
    <property type="evidence" value="ECO:0007669"/>
    <property type="project" value="UniProtKB-KW"/>
</dbReference>
<dbReference type="InterPro" id="IPR002104">
    <property type="entry name" value="Integrase_catalytic"/>
</dbReference>
<evidence type="ECO:0000256" key="1">
    <source>
        <dbReference type="ARBA" id="ARBA00022829"/>
    </source>
</evidence>
<dbReference type="Proteomes" id="UP000006324">
    <property type="component" value="Unassembled WGS sequence"/>
</dbReference>
<feature type="region of interest" description="Disordered" evidence="6">
    <location>
        <begin position="319"/>
        <end position="363"/>
    </location>
</feature>
<keyword evidence="4" id="KW-0233">DNA recombination</keyword>
<evidence type="ECO:0000313" key="9">
    <source>
        <dbReference type="EMBL" id="EKO25845.1"/>
    </source>
</evidence>
<comment type="caution">
    <text evidence="9">The sequence shown here is derived from an EMBL/GenBank/DDBJ whole genome shotgun (WGS) entry which is preliminary data.</text>
</comment>
<dbReference type="InterPro" id="IPR011010">
    <property type="entry name" value="DNA_brk_join_enz"/>
</dbReference>
<dbReference type="InterPro" id="IPR013762">
    <property type="entry name" value="Integrase-like_cat_sf"/>
</dbReference>
<feature type="compositionally biased region" description="Basic and acidic residues" evidence="6">
    <location>
        <begin position="341"/>
        <end position="356"/>
    </location>
</feature>
<accession>A0A0F6HC18</accession>
<evidence type="ECO:0000256" key="3">
    <source>
        <dbReference type="ARBA" id="ARBA00023125"/>
    </source>
</evidence>
<protein>
    <submittedName>
        <fullName evidence="9">Putative site-specific tyrosine recombinase XerC</fullName>
    </submittedName>
</protein>
<dbReference type="PROSITE" id="PS51900">
    <property type="entry name" value="CB"/>
    <property type="match status" value="1"/>
</dbReference>
<keyword evidence="1" id="KW-0159">Chromosome partition</keyword>
<dbReference type="SUPFAM" id="SSF56349">
    <property type="entry name" value="DNA breaking-rejoining enzymes"/>
    <property type="match status" value="1"/>
</dbReference>
<dbReference type="InterPro" id="IPR044068">
    <property type="entry name" value="CB"/>
</dbReference>
<organism evidence="9 10">
    <name type="scientific">Leptospira interrogans str. UI 12621</name>
    <dbReference type="NCBI Taxonomy" id="1049937"/>
    <lineage>
        <taxon>Bacteria</taxon>
        <taxon>Pseudomonadati</taxon>
        <taxon>Spirochaetota</taxon>
        <taxon>Spirochaetia</taxon>
        <taxon>Leptospirales</taxon>
        <taxon>Leptospiraceae</taxon>
        <taxon>Leptospira</taxon>
    </lineage>
</organism>
<dbReference type="InterPro" id="IPR010998">
    <property type="entry name" value="Integrase_recombinase_N"/>
</dbReference>
<dbReference type="Gene3D" id="1.10.150.130">
    <property type="match status" value="1"/>
</dbReference>
<feature type="compositionally biased region" description="Polar residues" evidence="6">
    <location>
        <begin position="321"/>
        <end position="330"/>
    </location>
</feature>
<dbReference type="EMBL" id="AHNQ02000021">
    <property type="protein sequence ID" value="EKO25845.1"/>
    <property type="molecule type" value="Genomic_DNA"/>
</dbReference>
<keyword evidence="2" id="KW-0229">DNA integration</keyword>
<dbReference type="CDD" id="cd00798">
    <property type="entry name" value="INT_XerDC_C"/>
    <property type="match status" value="1"/>
</dbReference>
<feature type="domain" description="Tyr recombinase" evidence="7">
    <location>
        <begin position="132"/>
        <end position="316"/>
    </location>
</feature>
<dbReference type="Pfam" id="PF00589">
    <property type="entry name" value="Phage_integrase"/>
    <property type="match status" value="1"/>
</dbReference>
<dbReference type="AlphaFoldDB" id="A0A0F6HC18"/>
<dbReference type="PANTHER" id="PTHR30349:SF81">
    <property type="entry name" value="TYROSINE RECOMBINASE XERC"/>
    <property type="match status" value="1"/>
</dbReference>
<dbReference type="PROSITE" id="PS51898">
    <property type="entry name" value="TYR_RECOMBINASE"/>
    <property type="match status" value="1"/>
</dbReference>
<evidence type="ECO:0000256" key="6">
    <source>
        <dbReference type="SAM" id="MobiDB-lite"/>
    </source>
</evidence>
<feature type="domain" description="Core-binding (CB)" evidence="8">
    <location>
        <begin position="16"/>
        <end position="109"/>
    </location>
</feature>
<evidence type="ECO:0000256" key="4">
    <source>
        <dbReference type="ARBA" id="ARBA00023172"/>
    </source>
</evidence>
<sequence>MKWQEKLDTLRNSPVGSFENYCYNYLEWNRTAKSHDPYTLKNTHVCLMNFFDWCALREVRYPKEVTLSVLERYRAHVSGLKNKKDGKELSSARKHKKLSSVKDYFGWLVKKRVLLLNPSLDLELPKYVRKNIPHNVLSVEEAEKILSVPDVTNVFGLRDRAMLEVIYSTGIRRMELGNLFLSDLDFEEKTLLVREGKGKKMRLIPISERALEWVRKYLERSRVVFLKNAKEPYLFLNQRGKKMNPASITLNFTKFRDTAGIKKRQAVHIFRHTTASGMLDNGADIRHVQEMLGHAYLSTTQIYTHVAIRKLKEVYDKTHPSIHTPNSNSLVGGAEENTFQKIEKKVDTKTQDKDSNPEESNTS</sequence>
<dbReference type="GO" id="GO:0006310">
    <property type="term" value="P:DNA recombination"/>
    <property type="evidence" value="ECO:0007669"/>
    <property type="project" value="UniProtKB-KW"/>
</dbReference>
<dbReference type="RefSeq" id="WP_000871909.1">
    <property type="nucleotide sequence ID" value="NZ_AHNQ02000021.1"/>
</dbReference>
<dbReference type="Gene3D" id="1.10.443.10">
    <property type="entry name" value="Intergrase catalytic core"/>
    <property type="match status" value="1"/>
</dbReference>
<gene>
    <name evidence="9" type="ORF">LEP1GSC104_4948</name>
</gene>
<dbReference type="GO" id="GO:0003677">
    <property type="term" value="F:DNA binding"/>
    <property type="evidence" value="ECO:0007669"/>
    <property type="project" value="UniProtKB-UniRule"/>
</dbReference>
<dbReference type="InterPro" id="IPR050090">
    <property type="entry name" value="Tyrosine_recombinase_XerCD"/>
</dbReference>
<evidence type="ECO:0000313" key="10">
    <source>
        <dbReference type="Proteomes" id="UP000006324"/>
    </source>
</evidence>
<evidence type="ECO:0000259" key="8">
    <source>
        <dbReference type="PROSITE" id="PS51900"/>
    </source>
</evidence>